<dbReference type="EMBL" id="OU015567">
    <property type="protein sequence ID" value="CAG5114265.1"/>
    <property type="molecule type" value="Genomic_DNA"/>
</dbReference>
<keyword evidence="2" id="KW-1185">Reference proteome</keyword>
<name>A0ABN7TDI0_OIKDI</name>
<protein>
    <submittedName>
        <fullName evidence="1">Oidioi.mRNA.OKI2018_I69.chr2.g8327.t1.cds</fullName>
    </submittedName>
</protein>
<sequence length="130" mass="15064">MINSEYYLSSQVVARKWNLPYLNKEDGYVGMLRFDRTYCKRAILRSIGQNDIAVTVGDRTRENYRVEAQYFERPADGSTKKEAAVVQFRRSGYVEGEFLSRGKDRFFVSMHGIDEHSNPIEGVTSEDIHQ</sequence>
<evidence type="ECO:0000313" key="2">
    <source>
        <dbReference type="Proteomes" id="UP001158576"/>
    </source>
</evidence>
<proteinExistence type="predicted"/>
<organism evidence="1 2">
    <name type="scientific">Oikopleura dioica</name>
    <name type="common">Tunicate</name>
    <dbReference type="NCBI Taxonomy" id="34765"/>
    <lineage>
        <taxon>Eukaryota</taxon>
        <taxon>Metazoa</taxon>
        <taxon>Chordata</taxon>
        <taxon>Tunicata</taxon>
        <taxon>Appendicularia</taxon>
        <taxon>Copelata</taxon>
        <taxon>Oikopleuridae</taxon>
        <taxon>Oikopleura</taxon>
    </lineage>
</organism>
<reference evidence="1 2" key="1">
    <citation type="submission" date="2021-04" db="EMBL/GenBank/DDBJ databases">
        <authorList>
            <person name="Bliznina A."/>
        </authorList>
    </citation>
    <scope>NUCLEOTIDE SEQUENCE [LARGE SCALE GENOMIC DNA]</scope>
</reference>
<evidence type="ECO:0000313" key="1">
    <source>
        <dbReference type="EMBL" id="CAG5114265.1"/>
    </source>
</evidence>
<dbReference type="Proteomes" id="UP001158576">
    <property type="component" value="Chromosome 2"/>
</dbReference>
<gene>
    <name evidence="1" type="ORF">OKIOD_LOCUS17092</name>
</gene>
<accession>A0ABN7TDI0</accession>